<evidence type="ECO:0000313" key="1">
    <source>
        <dbReference type="EMBL" id="KAI3687782.1"/>
    </source>
</evidence>
<organism evidence="1 2">
    <name type="scientific">Smallanthus sonchifolius</name>
    <dbReference type="NCBI Taxonomy" id="185202"/>
    <lineage>
        <taxon>Eukaryota</taxon>
        <taxon>Viridiplantae</taxon>
        <taxon>Streptophyta</taxon>
        <taxon>Embryophyta</taxon>
        <taxon>Tracheophyta</taxon>
        <taxon>Spermatophyta</taxon>
        <taxon>Magnoliopsida</taxon>
        <taxon>eudicotyledons</taxon>
        <taxon>Gunneridae</taxon>
        <taxon>Pentapetalae</taxon>
        <taxon>asterids</taxon>
        <taxon>campanulids</taxon>
        <taxon>Asterales</taxon>
        <taxon>Asteraceae</taxon>
        <taxon>Asteroideae</taxon>
        <taxon>Heliantheae alliance</taxon>
        <taxon>Millerieae</taxon>
        <taxon>Smallanthus</taxon>
    </lineage>
</organism>
<name>A0ACB8YQJ8_9ASTR</name>
<proteinExistence type="predicted"/>
<accession>A0ACB8YQJ8</accession>
<comment type="caution">
    <text evidence="1">The sequence shown here is derived from an EMBL/GenBank/DDBJ whole genome shotgun (WGS) entry which is preliminary data.</text>
</comment>
<gene>
    <name evidence="1" type="ORF">L1987_81485</name>
</gene>
<dbReference type="EMBL" id="CM042044">
    <property type="protein sequence ID" value="KAI3687782.1"/>
    <property type="molecule type" value="Genomic_DNA"/>
</dbReference>
<sequence length="162" mass="18151">MSSCTTELSKNIFMNIDSNGSNGSRSLKRLPKELKKSDIYSFGVILLELMSGKEAISNCSFGINRRNIFQWAKLHIENGDIQGIIDPSLGDEYDIEIMWKLAEKALMCVQPHANTRPTMSEIIKEIQDAILIEREGSSEEISRNSFVTIIKVTIRVGQIISG</sequence>
<dbReference type="Proteomes" id="UP001056120">
    <property type="component" value="Linkage Group LG27"/>
</dbReference>
<keyword evidence="2" id="KW-1185">Reference proteome</keyword>
<evidence type="ECO:0000313" key="2">
    <source>
        <dbReference type="Proteomes" id="UP001056120"/>
    </source>
</evidence>
<protein>
    <submittedName>
        <fullName evidence="1">Uncharacterized protein</fullName>
    </submittedName>
</protein>
<reference evidence="2" key="1">
    <citation type="journal article" date="2022" name="Mol. Ecol. Resour.">
        <title>The genomes of chicory, endive, great burdock and yacon provide insights into Asteraceae palaeo-polyploidization history and plant inulin production.</title>
        <authorList>
            <person name="Fan W."/>
            <person name="Wang S."/>
            <person name="Wang H."/>
            <person name="Wang A."/>
            <person name="Jiang F."/>
            <person name="Liu H."/>
            <person name="Zhao H."/>
            <person name="Xu D."/>
            <person name="Zhang Y."/>
        </authorList>
    </citation>
    <scope>NUCLEOTIDE SEQUENCE [LARGE SCALE GENOMIC DNA]</scope>
    <source>
        <strain evidence="2">cv. Yunnan</strain>
    </source>
</reference>
<reference evidence="1 2" key="2">
    <citation type="journal article" date="2022" name="Mol. Ecol. Resour.">
        <title>The genomes of chicory, endive, great burdock and yacon provide insights into Asteraceae paleo-polyploidization history and plant inulin production.</title>
        <authorList>
            <person name="Fan W."/>
            <person name="Wang S."/>
            <person name="Wang H."/>
            <person name="Wang A."/>
            <person name="Jiang F."/>
            <person name="Liu H."/>
            <person name="Zhao H."/>
            <person name="Xu D."/>
            <person name="Zhang Y."/>
        </authorList>
    </citation>
    <scope>NUCLEOTIDE SEQUENCE [LARGE SCALE GENOMIC DNA]</scope>
    <source>
        <strain evidence="2">cv. Yunnan</strain>
        <tissue evidence="1">Leaves</tissue>
    </source>
</reference>